<reference evidence="4 5" key="1">
    <citation type="submission" date="2023-02" db="EMBL/GenBank/DDBJ databases">
        <title>Devosia algicola sp. nov., isolated from the phycosphere of marine algae.</title>
        <authorList>
            <person name="Kim J.M."/>
            <person name="Lee J.K."/>
            <person name="Choi B.J."/>
            <person name="Bayburt H."/>
            <person name="Jeon C.O."/>
        </authorList>
    </citation>
    <scope>NUCLEOTIDE SEQUENCE [LARGE SCALE GENOMIC DNA]</scope>
    <source>
        <strain evidence="4 5">G20-9</strain>
    </source>
</reference>
<evidence type="ECO:0000313" key="4">
    <source>
        <dbReference type="EMBL" id="WDR02877.1"/>
    </source>
</evidence>
<name>A0ABY7YNW7_9HYPH</name>
<evidence type="ECO:0000256" key="1">
    <source>
        <dbReference type="ARBA" id="ARBA00022679"/>
    </source>
</evidence>
<dbReference type="PANTHER" id="PTHR28629:SF4">
    <property type="entry name" value="TRIOKINASE_FMN CYCLASE"/>
    <property type="match status" value="1"/>
</dbReference>
<keyword evidence="5" id="KW-1185">Reference proteome</keyword>
<dbReference type="Proteomes" id="UP001220530">
    <property type="component" value="Chromosome"/>
</dbReference>
<dbReference type="InterPro" id="IPR004007">
    <property type="entry name" value="DhaL_dom"/>
</dbReference>
<evidence type="ECO:0000259" key="3">
    <source>
        <dbReference type="PROSITE" id="PS51480"/>
    </source>
</evidence>
<proteinExistence type="predicted"/>
<accession>A0ABY7YNW7</accession>
<protein>
    <submittedName>
        <fullName evidence="4">DAK2 domain-containing protein</fullName>
    </submittedName>
</protein>
<dbReference type="InterPro" id="IPR050861">
    <property type="entry name" value="Dihydroxyacetone_Kinase"/>
</dbReference>
<dbReference type="SMART" id="SM01120">
    <property type="entry name" value="Dak2"/>
    <property type="match status" value="1"/>
</dbReference>
<keyword evidence="1" id="KW-0808">Transferase</keyword>
<evidence type="ECO:0000313" key="5">
    <source>
        <dbReference type="Proteomes" id="UP001220530"/>
    </source>
</evidence>
<dbReference type="Gene3D" id="1.25.40.340">
    <property type="match status" value="1"/>
</dbReference>
<organism evidence="4 5">
    <name type="scientific">Devosia algicola</name>
    <dbReference type="NCBI Taxonomy" id="3026418"/>
    <lineage>
        <taxon>Bacteria</taxon>
        <taxon>Pseudomonadati</taxon>
        <taxon>Pseudomonadota</taxon>
        <taxon>Alphaproteobacteria</taxon>
        <taxon>Hyphomicrobiales</taxon>
        <taxon>Devosiaceae</taxon>
        <taxon>Devosia</taxon>
    </lineage>
</organism>
<gene>
    <name evidence="4" type="ORF">PSQ19_01215</name>
</gene>
<sequence>MNQEFLSDLVTRFEELESQLNKLDAATGDGDHGGTILKGMRAAAAAPEKPVPAFRMAAGGASGSLFSLVIGALERAESDPATLGEALATAAKKISQLGQAKAGDKTMLDALIPAAEAASANPASAPGAAAEAARAGAEATKPMQAKRGRARYVEGGGVGHLDAGAFSVAEILTLFGKKFGERS</sequence>
<dbReference type="PROSITE" id="PS51480">
    <property type="entry name" value="DHAL"/>
    <property type="match status" value="1"/>
</dbReference>
<keyword evidence="2" id="KW-0418">Kinase</keyword>
<feature type="domain" description="DhaL" evidence="3">
    <location>
        <begin position="1"/>
        <end position="177"/>
    </location>
</feature>
<dbReference type="PANTHER" id="PTHR28629">
    <property type="entry name" value="TRIOKINASE/FMN CYCLASE"/>
    <property type="match status" value="1"/>
</dbReference>
<dbReference type="SUPFAM" id="SSF101473">
    <property type="entry name" value="DhaL-like"/>
    <property type="match status" value="1"/>
</dbReference>
<evidence type="ECO:0000256" key="2">
    <source>
        <dbReference type="ARBA" id="ARBA00022777"/>
    </source>
</evidence>
<dbReference type="RefSeq" id="WP_282219279.1">
    <property type="nucleotide sequence ID" value="NZ_CP118246.1"/>
</dbReference>
<dbReference type="EMBL" id="CP118246">
    <property type="protein sequence ID" value="WDR02877.1"/>
    <property type="molecule type" value="Genomic_DNA"/>
</dbReference>
<dbReference type="Pfam" id="PF02734">
    <property type="entry name" value="Dak2"/>
    <property type="match status" value="1"/>
</dbReference>
<dbReference type="InterPro" id="IPR036117">
    <property type="entry name" value="DhaL_dom_sf"/>
</dbReference>